<accession>A0ABY9TF43</accession>
<feature type="signal peptide" evidence="1">
    <location>
        <begin position="1"/>
        <end position="20"/>
    </location>
</feature>
<dbReference type="InterPro" id="IPR053195">
    <property type="entry name" value="Bax-like"/>
</dbReference>
<dbReference type="PANTHER" id="PTHR40572:SF1">
    <property type="entry name" value="PROTEIN BAX"/>
    <property type="match status" value="1"/>
</dbReference>
<sequence length="310" mass="35052">MRNKLKLFSLSILASSLLLSACSEPDKTKVIDEKFVIEAMKDPIEVEIHSLDELMALFKEHQYDSESWAKGNREVPRLSFEKVSEEWKHTSNEMPVALKKEVFFRLMAPLVLISNERILLERQEVKMASLDSQTLKALAVKYSVLENEQQAMTEELRTNLLTKVDIMPPSLALAQAAEESGWGTSRFAEEGNAFFGQWDFSGKGMAPKQQRKELGDYGLARFDSPLGSVEGYMFNINTTTAYAKLRTLRAELRANGDAITGMELAGTLDKYSERGQAYIDSIREMISYNKLQDVDEAYLSKDKLIHLTGN</sequence>
<keyword evidence="1" id="KW-0732">Signal</keyword>
<dbReference type="InterPro" id="IPR002901">
    <property type="entry name" value="MGlyc_endo_b_GlcNAc-like_dom"/>
</dbReference>
<keyword evidence="4" id="KW-1185">Reference proteome</keyword>
<protein>
    <submittedName>
        <fullName evidence="3">Glucosaminidase domain-containing protein</fullName>
    </submittedName>
</protein>
<dbReference type="PROSITE" id="PS51257">
    <property type="entry name" value="PROKAR_LIPOPROTEIN"/>
    <property type="match status" value="1"/>
</dbReference>
<evidence type="ECO:0000259" key="2">
    <source>
        <dbReference type="Pfam" id="PF01832"/>
    </source>
</evidence>
<dbReference type="Proteomes" id="UP001248581">
    <property type="component" value="Chromosome"/>
</dbReference>
<dbReference type="EMBL" id="CP134146">
    <property type="protein sequence ID" value="WNC67394.1"/>
    <property type="molecule type" value="Genomic_DNA"/>
</dbReference>
<evidence type="ECO:0000313" key="4">
    <source>
        <dbReference type="Proteomes" id="UP001248581"/>
    </source>
</evidence>
<dbReference type="PANTHER" id="PTHR40572">
    <property type="entry name" value="PROTEIN BAX"/>
    <property type="match status" value="1"/>
</dbReference>
<dbReference type="Pfam" id="PF01832">
    <property type="entry name" value="Glucosaminidase"/>
    <property type="match status" value="1"/>
</dbReference>
<feature type="chain" id="PRO_5045348153" evidence="1">
    <location>
        <begin position="21"/>
        <end position="310"/>
    </location>
</feature>
<gene>
    <name evidence="3" type="ORF">RI845_12790</name>
</gene>
<organism evidence="3 4">
    <name type="scientific">Thalassotalea nanhaiensis</name>
    <dbReference type="NCBI Taxonomy" id="3065648"/>
    <lineage>
        <taxon>Bacteria</taxon>
        <taxon>Pseudomonadati</taxon>
        <taxon>Pseudomonadota</taxon>
        <taxon>Gammaproteobacteria</taxon>
        <taxon>Alteromonadales</taxon>
        <taxon>Colwelliaceae</taxon>
        <taxon>Thalassotalea</taxon>
    </lineage>
</organism>
<name>A0ABY9TF43_9GAMM</name>
<dbReference type="RefSeq" id="WP_348386553.1">
    <property type="nucleotide sequence ID" value="NZ_CP134146.1"/>
</dbReference>
<proteinExistence type="predicted"/>
<evidence type="ECO:0000256" key="1">
    <source>
        <dbReference type="SAM" id="SignalP"/>
    </source>
</evidence>
<evidence type="ECO:0000313" key="3">
    <source>
        <dbReference type="EMBL" id="WNC67394.1"/>
    </source>
</evidence>
<reference evidence="4" key="1">
    <citation type="submission" date="2023-09" db="EMBL/GenBank/DDBJ databases">
        <authorList>
            <person name="Li S."/>
            <person name="Li X."/>
            <person name="Zhang C."/>
            <person name="Zhao Z."/>
        </authorList>
    </citation>
    <scope>NUCLEOTIDE SEQUENCE [LARGE SCALE GENOMIC DNA]</scope>
    <source>
        <strain evidence="4">SQ345</strain>
    </source>
</reference>
<dbReference type="Gene3D" id="1.10.530.10">
    <property type="match status" value="1"/>
</dbReference>
<feature type="domain" description="Mannosyl-glycoprotein endo-beta-N-acetylglucosamidase-like" evidence="2">
    <location>
        <begin position="163"/>
        <end position="289"/>
    </location>
</feature>